<dbReference type="Proteomes" id="UP001302662">
    <property type="component" value="Chromosome"/>
</dbReference>
<keyword evidence="4 8" id="KW-1133">Transmembrane helix</keyword>
<evidence type="ECO:0000256" key="8">
    <source>
        <dbReference type="RuleBase" id="RU004340"/>
    </source>
</evidence>
<keyword evidence="3 8" id="KW-0812">Transmembrane</keyword>
<name>A0AA96V9K6_9EURY</name>
<evidence type="ECO:0000256" key="5">
    <source>
        <dbReference type="ARBA" id="ARBA00023136"/>
    </source>
</evidence>
<dbReference type="KEGG" id="mees:MmiEs2_15030"/>
<dbReference type="InterPro" id="IPR003691">
    <property type="entry name" value="FluC"/>
</dbReference>
<keyword evidence="10" id="KW-1185">Reference proteome</keyword>
<keyword evidence="5 8" id="KW-0472">Membrane</keyword>
<gene>
    <name evidence="9" type="primary">crcB_2</name>
    <name evidence="9" type="ORF">MmiEs2_15030</name>
</gene>
<evidence type="ECO:0000313" key="9">
    <source>
        <dbReference type="EMBL" id="WNY29277.1"/>
    </source>
</evidence>
<feature type="transmembrane region" description="Helical" evidence="8">
    <location>
        <begin position="45"/>
        <end position="74"/>
    </location>
</feature>
<comment type="subcellular location">
    <subcellularLocation>
        <location evidence="1">Cell membrane</location>
        <topology evidence="1">Multi-pass membrane protein</topology>
    </subcellularLocation>
</comment>
<evidence type="ECO:0000256" key="1">
    <source>
        <dbReference type="ARBA" id="ARBA00004651"/>
    </source>
</evidence>
<evidence type="ECO:0000256" key="3">
    <source>
        <dbReference type="ARBA" id="ARBA00022692"/>
    </source>
</evidence>
<comment type="similarity">
    <text evidence="6 8">Belongs to the fluoride channel Fluc/FEX (TC 1.A.43) family.</text>
</comment>
<dbReference type="GO" id="GO:0005886">
    <property type="term" value="C:plasma membrane"/>
    <property type="evidence" value="ECO:0007669"/>
    <property type="project" value="UniProtKB-SubCell"/>
</dbReference>
<evidence type="ECO:0000256" key="2">
    <source>
        <dbReference type="ARBA" id="ARBA00022475"/>
    </source>
</evidence>
<feature type="transmembrane region" description="Helical" evidence="8">
    <location>
        <begin position="140"/>
        <end position="162"/>
    </location>
</feature>
<organism evidence="9 10">
    <name type="scientific">Methanimicrococcus stummii</name>
    <dbReference type="NCBI Taxonomy" id="3028294"/>
    <lineage>
        <taxon>Archaea</taxon>
        <taxon>Methanobacteriati</taxon>
        <taxon>Methanobacteriota</taxon>
        <taxon>Stenosarchaea group</taxon>
        <taxon>Methanomicrobia</taxon>
        <taxon>Methanosarcinales</taxon>
        <taxon>Methanosarcinaceae</taxon>
        <taxon>Methanimicrococcus</taxon>
    </lineage>
</organism>
<dbReference type="RefSeq" id="WP_316559262.1">
    <property type="nucleotide sequence ID" value="NZ_CP131062.1"/>
</dbReference>
<evidence type="ECO:0000256" key="7">
    <source>
        <dbReference type="ARBA" id="ARBA00035585"/>
    </source>
</evidence>
<sequence>MAESRQPSIEQSGFQKTKPSLFDFMTRSAVFSVMLGGFFGSISRAAVFLIIQTAGADIIVNLLGSFFIGFFMFLPPIRDEKENKNGAGLLNKKQFIGTGFLGGFTTFSYFIFGPFSSILSAETDSVEIAAVLTGQFAVQFLIYTIAITALGIIAAAIGKYFAERLTQRKQKQKQKNSRPEMN</sequence>
<feature type="transmembrane region" description="Helical" evidence="8">
    <location>
        <begin position="95"/>
        <end position="120"/>
    </location>
</feature>
<dbReference type="AlphaFoldDB" id="A0AA96V9K6"/>
<reference evidence="9 10" key="1">
    <citation type="submission" date="2023-07" db="EMBL/GenBank/DDBJ databases">
        <title>Closed genome sequence of Methanimicrococcus sp. Es2.</title>
        <authorList>
            <person name="Protasov E."/>
            <person name="Platt K."/>
            <person name="Reeh H."/>
            <person name="Poehlein A."/>
            <person name="Daniel R."/>
            <person name="Brune A."/>
        </authorList>
    </citation>
    <scope>NUCLEOTIDE SEQUENCE [LARGE SCALE GENOMIC DNA]</scope>
    <source>
        <strain evidence="9 10">Es2</strain>
    </source>
</reference>
<comment type="function">
    <text evidence="8">Important for reducing fluoride concentration in the cell, thus reducing its toxicity.</text>
</comment>
<evidence type="ECO:0000256" key="6">
    <source>
        <dbReference type="ARBA" id="ARBA00035120"/>
    </source>
</evidence>
<evidence type="ECO:0000256" key="4">
    <source>
        <dbReference type="ARBA" id="ARBA00022989"/>
    </source>
</evidence>
<comment type="catalytic activity">
    <reaction evidence="7">
        <text>fluoride(in) = fluoride(out)</text>
        <dbReference type="Rhea" id="RHEA:76159"/>
        <dbReference type="ChEBI" id="CHEBI:17051"/>
    </reaction>
    <physiologicalReaction direction="left-to-right" evidence="7">
        <dbReference type="Rhea" id="RHEA:76160"/>
    </physiologicalReaction>
</comment>
<accession>A0AA96V9K6</accession>
<keyword evidence="2 8" id="KW-1003">Cell membrane</keyword>
<dbReference type="GeneID" id="85197969"/>
<protein>
    <recommendedName>
        <fullName evidence="8">Fluoride-specific ion channel</fullName>
    </recommendedName>
</protein>
<dbReference type="Pfam" id="PF02537">
    <property type="entry name" value="CRCB"/>
    <property type="match status" value="1"/>
</dbReference>
<evidence type="ECO:0000313" key="10">
    <source>
        <dbReference type="Proteomes" id="UP001302662"/>
    </source>
</evidence>
<dbReference type="EMBL" id="CP131062">
    <property type="protein sequence ID" value="WNY29277.1"/>
    <property type="molecule type" value="Genomic_DNA"/>
</dbReference>
<proteinExistence type="inferred from homology"/>